<dbReference type="OrthoDB" id="9810477at2"/>
<dbReference type="CDD" id="cd12797">
    <property type="entry name" value="M23_peptidase"/>
    <property type="match status" value="1"/>
</dbReference>
<evidence type="ECO:0000256" key="1">
    <source>
        <dbReference type="ARBA" id="ARBA00022729"/>
    </source>
</evidence>
<dbReference type="EMBL" id="CP025096">
    <property type="protein sequence ID" value="AUD05327.1"/>
    <property type="molecule type" value="Genomic_DNA"/>
</dbReference>
<keyword evidence="1 2" id="KW-0732">Signal</keyword>
<dbReference type="AlphaFoldDB" id="A0A2K8Z609"/>
<dbReference type="Proteomes" id="UP000232883">
    <property type="component" value="Chromosome"/>
</dbReference>
<feature type="domain" description="M23ase beta-sheet core" evidence="3">
    <location>
        <begin position="169"/>
        <end position="264"/>
    </location>
</feature>
<feature type="chain" id="PRO_5014830384" description="M23ase beta-sheet core domain-containing protein" evidence="2">
    <location>
        <begin position="23"/>
        <end position="284"/>
    </location>
</feature>
<protein>
    <recommendedName>
        <fullName evidence="3">M23ase beta-sheet core domain-containing protein</fullName>
    </recommendedName>
</protein>
<dbReference type="PANTHER" id="PTHR21666">
    <property type="entry name" value="PEPTIDASE-RELATED"/>
    <property type="match status" value="1"/>
</dbReference>
<dbReference type="KEGG" id="spir:CWM47_27840"/>
<dbReference type="SUPFAM" id="SSF51261">
    <property type="entry name" value="Duplicated hybrid motif"/>
    <property type="match status" value="1"/>
</dbReference>
<dbReference type="InterPro" id="IPR050570">
    <property type="entry name" value="Cell_wall_metabolism_enzyme"/>
</dbReference>
<evidence type="ECO:0000313" key="5">
    <source>
        <dbReference type="Proteomes" id="UP000232883"/>
    </source>
</evidence>
<organism evidence="4 5">
    <name type="scientific">Spirosoma pollinicola</name>
    <dbReference type="NCBI Taxonomy" id="2057025"/>
    <lineage>
        <taxon>Bacteria</taxon>
        <taxon>Pseudomonadati</taxon>
        <taxon>Bacteroidota</taxon>
        <taxon>Cytophagia</taxon>
        <taxon>Cytophagales</taxon>
        <taxon>Cytophagaceae</taxon>
        <taxon>Spirosoma</taxon>
    </lineage>
</organism>
<dbReference type="Pfam" id="PF01551">
    <property type="entry name" value="Peptidase_M23"/>
    <property type="match status" value="1"/>
</dbReference>
<gene>
    <name evidence="4" type="ORF">CWM47_27840</name>
</gene>
<dbReference type="InterPro" id="IPR011055">
    <property type="entry name" value="Dup_hybrid_motif"/>
</dbReference>
<keyword evidence="5" id="KW-1185">Reference proteome</keyword>
<dbReference type="PANTHER" id="PTHR21666:SF289">
    <property type="entry name" value="L-ALA--D-GLU ENDOPEPTIDASE"/>
    <property type="match status" value="1"/>
</dbReference>
<sequence length="284" mass="30958">MRFSKQLLKISTFLIGSPTAFAQGVFTSPAQLSPYSQQVSTDTIRPNTGHSFPITYLDKTGSSPDLVSPAKPAPSFPVLDPIKDSLQFLRYIDSLATRRVAAIRSQDLVKRKVGGNPLTDRDRSLNRLRDVPSILPFHVAADKATGLVKTRMSSKFGMRQHPVLGSLASHTGIDLPAPLGTPVYATADGFCRQIINQPEGIGLAIYLTHGRGHQTLYGHLLSTWIKPGDFVYRGQVIGRVGASGMTTGPHLHYGVRYNGQVVDPLPYCFLLSKPIKPVATLTRK</sequence>
<dbReference type="GO" id="GO:0004222">
    <property type="term" value="F:metalloendopeptidase activity"/>
    <property type="evidence" value="ECO:0007669"/>
    <property type="project" value="TreeGrafter"/>
</dbReference>
<name>A0A2K8Z609_9BACT</name>
<proteinExistence type="predicted"/>
<evidence type="ECO:0000256" key="2">
    <source>
        <dbReference type="SAM" id="SignalP"/>
    </source>
</evidence>
<feature type="signal peptide" evidence="2">
    <location>
        <begin position="1"/>
        <end position="22"/>
    </location>
</feature>
<dbReference type="InterPro" id="IPR016047">
    <property type="entry name" value="M23ase_b-sheet_dom"/>
</dbReference>
<dbReference type="RefSeq" id="WP_100991887.1">
    <property type="nucleotide sequence ID" value="NZ_CP025096.1"/>
</dbReference>
<reference evidence="4 5" key="1">
    <citation type="submission" date="2017-11" db="EMBL/GenBank/DDBJ databases">
        <title>Taxonomic description and genome sequences of Spirosoma HA7 sp. nov., isolated from pollen microhabitat of Corylus avellana.</title>
        <authorList>
            <person name="Ambika Manirajan B."/>
            <person name="Suarez C."/>
            <person name="Ratering S."/>
            <person name="Geissler-Plaum R."/>
            <person name="Cardinale M."/>
            <person name="Sylvia S."/>
        </authorList>
    </citation>
    <scope>NUCLEOTIDE SEQUENCE [LARGE SCALE GENOMIC DNA]</scope>
    <source>
        <strain evidence="4 5">HA7</strain>
    </source>
</reference>
<accession>A0A2K8Z609</accession>
<evidence type="ECO:0000313" key="4">
    <source>
        <dbReference type="EMBL" id="AUD05327.1"/>
    </source>
</evidence>
<dbReference type="Gene3D" id="2.70.70.10">
    <property type="entry name" value="Glucose Permease (Domain IIA)"/>
    <property type="match status" value="1"/>
</dbReference>
<evidence type="ECO:0000259" key="3">
    <source>
        <dbReference type="Pfam" id="PF01551"/>
    </source>
</evidence>